<dbReference type="PANTHER" id="PTHR47738">
    <property type="entry name" value="PTS SYSTEM FRUCTOSE-LIKE EIIA COMPONENT-RELATED"/>
    <property type="match status" value="1"/>
</dbReference>
<accession>A0A5K7WZX4</accession>
<gene>
    <name evidence="2" type="ORF">St703_05880</name>
</gene>
<dbReference type="InterPro" id="IPR016152">
    <property type="entry name" value="PTrfase/Anion_transptr"/>
</dbReference>
<dbReference type="PANTHER" id="PTHR47738:SF3">
    <property type="entry name" value="PHOSPHOTRANSFERASE SYSTEM MANNITOL_FRUCTOSE-SPECIFIC IIA DOMAIN CONTAINING PROTEIN"/>
    <property type="match status" value="1"/>
</dbReference>
<dbReference type="EMBL" id="AP021853">
    <property type="protein sequence ID" value="BBN97883.1"/>
    <property type="molecule type" value="Genomic_DNA"/>
</dbReference>
<evidence type="ECO:0000259" key="1">
    <source>
        <dbReference type="PROSITE" id="PS51094"/>
    </source>
</evidence>
<evidence type="ECO:0000313" key="2">
    <source>
        <dbReference type="EMBL" id="BBN97883.1"/>
    </source>
</evidence>
<reference evidence="2 3" key="1">
    <citation type="submission" date="2019-09" db="EMBL/GenBank/DDBJ databases">
        <title>Complete genome sequence of Sporolactobacillus terrae 70-3.</title>
        <authorList>
            <person name="Tanaka N."/>
            <person name="Shiwa Y."/>
            <person name="Fujita N."/>
            <person name="Tanasupawat S."/>
        </authorList>
    </citation>
    <scope>NUCLEOTIDE SEQUENCE [LARGE SCALE GENOMIC DNA]</scope>
    <source>
        <strain evidence="2 3">70-3</strain>
    </source>
</reference>
<dbReference type="Pfam" id="PF00359">
    <property type="entry name" value="PTS_EIIA_2"/>
    <property type="match status" value="1"/>
</dbReference>
<feature type="domain" description="PTS EIIA type-2" evidence="1">
    <location>
        <begin position="1"/>
        <end position="148"/>
    </location>
</feature>
<dbReference type="CDD" id="cd00211">
    <property type="entry name" value="PTS_IIA_fru"/>
    <property type="match status" value="1"/>
</dbReference>
<sequence length="151" mass="17026">MFFDRDIMLFHQEAEDSTDIISRMAARLTEAGIVKQDFGKHVLEREATYPTGLQTKALGVAIPHTDSKYVNQSQIAFASLKNPICFKDMTDPDKEVEVSLVFMIAMSKPHDQMTLLSNLMMAFQNESAITKLLQSDDIAEVKQILKINSIE</sequence>
<dbReference type="Proteomes" id="UP000326951">
    <property type="component" value="Chromosome"/>
</dbReference>
<dbReference type="InterPro" id="IPR002178">
    <property type="entry name" value="PTS_EIIA_type-2_dom"/>
</dbReference>
<evidence type="ECO:0000313" key="3">
    <source>
        <dbReference type="Proteomes" id="UP000326951"/>
    </source>
</evidence>
<dbReference type="Gene3D" id="3.40.930.10">
    <property type="entry name" value="Mannitol-specific EII, Chain A"/>
    <property type="match status" value="1"/>
</dbReference>
<dbReference type="SUPFAM" id="SSF55804">
    <property type="entry name" value="Phoshotransferase/anion transport protein"/>
    <property type="match status" value="1"/>
</dbReference>
<dbReference type="RefSeq" id="WP_152080238.1">
    <property type="nucleotide sequence ID" value="NZ_AP021853.1"/>
</dbReference>
<dbReference type="AlphaFoldDB" id="A0A5K7WZX4"/>
<dbReference type="PROSITE" id="PS51094">
    <property type="entry name" value="PTS_EIIA_TYPE_2"/>
    <property type="match status" value="1"/>
</dbReference>
<organism evidence="2 3">
    <name type="scientific">Sporolactobacillus terrae</name>
    <dbReference type="NCBI Taxonomy" id="269673"/>
    <lineage>
        <taxon>Bacteria</taxon>
        <taxon>Bacillati</taxon>
        <taxon>Bacillota</taxon>
        <taxon>Bacilli</taxon>
        <taxon>Bacillales</taxon>
        <taxon>Sporolactobacillaceae</taxon>
        <taxon>Sporolactobacillus</taxon>
    </lineage>
</organism>
<name>A0A5K7WZX4_9BACL</name>
<proteinExistence type="predicted"/>
<protein>
    <submittedName>
        <fullName evidence="2">PTS fructose transporter subunit IIA</fullName>
    </submittedName>
</protein>
<dbReference type="InterPro" id="IPR051541">
    <property type="entry name" value="PTS_SugarTrans_NitroReg"/>
</dbReference>